<dbReference type="RefSeq" id="WP_394477063.1">
    <property type="nucleotide sequence ID" value="NZ_JBIGHV010000002.1"/>
</dbReference>
<organism evidence="2 3">
    <name type="scientific">Pelomonas parva</name>
    <dbReference type="NCBI Taxonomy" id="3299032"/>
    <lineage>
        <taxon>Bacteria</taxon>
        <taxon>Pseudomonadati</taxon>
        <taxon>Pseudomonadota</taxon>
        <taxon>Betaproteobacteria</taxon>
        <taxon>Burkholderiales</taxon>
        <taxon>Sphaerotilaceae</taxon>
        <taxon>Roseateles</taxon>
    </lineage>
</organism>
<evidence type="ECO:0000256" key="1">
    <source>
        <dbReference type="SAM" id="SignalP"/>
    </source>
</evidence>
<keyword evidence="3" id="KW-1185">Reference proteome</keyword>
<sequence>MKTYLRVSLLAVLAALAGCAAPVDKKACDAPQIQRELGYTTPGCELTSWD</sequence>
<dbReference type="Proteomes" id="UP001606210">
    <property type="component" value="Unassembled WGS sequence"/>
</dbReference>
<proteinExistence type="predicted"/>
<feature type="signal peptide" evidence="1">
    <location>
        <begin position="1"/>
        <end position="20"/>
    </location>
</feature>
<protein>
    <submittedName>
        <fullName evidence="2">Uncharacterized protein</fullName>
    </submittedName>
</protein>
<keyword evidence="1" id="KW-0732">Signal</keyword>
<name>A0ABW7EZ75_9BURK</name>
<dbReference type="EMBL" id="JBIGHV010000002">
    <property type="protein sequence ID" value="MFG6429536.1"/>
    <property type="molecule type" value="Genomic_DNA"/>
</dbReference>
<comment type="caution">
    <text evidence="2">The sequence shown here is derived from an EMBL/GenBank/DDBJ whole genome shotgun (WGS) entry which is preliminary data.</text>
</comment>
<reference evidence="2 3" key="1">
    <citation type="submission" date="2024-08" db="EMBL/GenBank/DDBJ databases">
        <authorList>
            <person name="Lu H."/>
        </authorList>
    </citation>
    <scope>NUCLEOTIDE SEQUENCE [LARGE SCALE GENOMIC DNA]</scope>
    <source>
        <strain evidence="2 3">LYH14W</strain>
    </source>
</reference>
<feature type="chain" id="PRO_5045262556" evidence="1">
    <location>
        <begin position="21"/>
        <end position="50"/>
    </location>
</feature>
<accession>A0ABW7EZ75</accession>
<evidence type="ECO:0000313" key="2">
    <source>
        <dbReference type="EMBL" id="MFG6429536.1"/>
    </source>
</evidence>
<gene>
    <name evidence="2" type="ORF">ACG00Y_06420</name>
</gene>
<dbReference type="PROSITE" id="PS51257">
    <property type="entry name" value="PROKAR_LIPOPROTEIN"/>
    <property type="match status" value="1"/>
</dbReference>
<evidence type="ECO:0000313" key="3">
    <source>
        <dbReference type="Proteomes" id="UP001606210"/>
    </source>
</evidence>